<keyword evidence="3" id="KW-1185">Reference proteome</keyword>
<organism evidence="2 4">
    <name type="scientific">Thalassovita autumnalis</name>
    <dbReference type="NCBI Taxonomy" id="2072972"/>
    <lineage>
        <taxon>Bacteria</taxon>
        <taxon>Pseudomonadati</taxon>
        <taxon>Pseudomonadota</taxon>
        <taxon>Alphaproteobacteria</taxon>
        <taxon>Rhodobacterales</taxon>
        <taxon>Roseobacteraceae</taxon>
        <taxon>Thalassovita</taxon>
    </lineage>
</organism>
<dbReference type="RefSeq" id="WP_131727426.1">
    <property type="nucleotide sequence ID" value="NZ_CYSB01000026.1"/>
</dbReference>
<dbReference type="InterPro" id="IPR011006">
    <property type="entry name" value="CheY-like_superfamily"/>
</dbReference>
<gene>
    <name evidence="1" type="ORF">TL5118_01738</name>
    <name evidence="2" type="ORF">TL5120_00971</name>
</gene>
<reference evidence="2 4" key="1">
    <citation type="submission" date="2015-09" db="EMBL/GenBank/DDBJ databases">
        <authorList>
            <consortium name="Swine Surveillance"/>
        </authorList>
    </citation>
    <scope>NUCLEOTIDE SEQUENCE [LARGE SCALE GENOMIC DNA]</scope>
    <source>
        <strain evidence="2 4">5120</strain>
    </source>
</reference>
<dbReference type="OrthoDB" id="7871953at2"/>
<sequence length="143" mass="15841">MPTDTAPSLPVLLVCACDVQRLALAEHLEAINLEVAGTSDFDAAITTVVQTAAQWAALTVFLDDLLDRDTVLETLRNMRHLIPNLPVIVICTQQSHDIFGLEALDLCDVKLRTPLRRESLQSAMLQAQLNNRMHQTRAMQPSL</sequence>
<dbReference type="Proteomes" id="UP000051086">
    <property type="component" value="Unassembled WGS sequence"/>
</dbReference>
<accession>A0A0P1FDW6</accession>
<reference evidence="1 3" key="2">
    <citation type="submission" date="2015-09" db="EMBL/GenBank/DDBJ databases">
        <authorList>
            <person name="Rodrigo-Torres L."/>
            <person name="Arahal D.R."/>
        </authorList>
    </citation>
    <scope>NUCLEOTIDE SEQUENCE [LARGE SCALE GENOMIC DNA]</scope>
    <source>
        <strain evidence="1 3">CECT 5118</strain>
    </source>
</reference>
<evidence type="ECO:0000313" key="1">
    <source>
        <dbReference type="EMBL" id="CUH66398.1"/>
    </source>
</evidence>
<dbReference type="EMBL" id="CYSB01000026">
    <property type="protein sequence ID" value="CUH66398.1"/>
    <property type="molecule type" value="Genomic_DNA"/>
</dbReference>
<evidence type="ECO:0008006" key="5">
    <source>
        <dbReference type="Google" id="ProtNLM"/>
    </source>
</evidence>
<dbReference type="EMBL" id="CYSC01000017">
    <property type="protein sequence ID" value="CUH71185.1"/>
    <property type="molecule type" value="Genomic_DNA"/>
</dbReference>
<dbReference type="Proteomes" id="UP000051887">
    <property type="component" value="Unassembled WGS sequence"/>
</dbReference>
<dbReference type="Gene3D" id="3.40.50.2300">
    <property type="match status" value="1"/>
</dbReference>
<name>A0A0P1FDW6_9RHOB</name>
<evidence type="ECO:0000313" key="2">
    <source>
        <dbReference type="EMBL" id="CUH71185.1"/>
    </source>
</evidence>
<proteinExistence type="predicted"/>
<protein>
    <recommendedName>
        <fullName evidence="5">Response regulatory domain-containing protein</fullName>
    </recommendedName>
</protein>
<evidence type="ECO:0000313" key="4">
    <source>
        <dbReference type="Proteomes" id="UP000051887"/>
    </source>
</evidence>
<evidence type="ECO:0000313" key="3">
    <source>
        <dbReference type="Proteomes" id="UP000051086"/>
    </source>
</evidence>
<dbReference type="SUPFAM" id="SSF52172">
    <property type="entry name" value="CheY-like"/>
    <property type="match status" value="1"/>
</dbReference>
<dbReference type="AlphaFoldDB" id="A0A0P1FDW6"/>